<keyword evidence="2" id="KW-1185">Reference proteome</keyword>
<evidence type="ECO:0008006" key="3">
    <source>
        <dbReference type="Google" id="ProtNLM"/>
    </source>
</evidence>
<gene>
    <name evidence="1" type="ORF">Q8A64_13345</name>
</gene>
<reference evidence="1 2" key="1">
    <citation type="submission" date="2023-08" db="EMBL/GenBank/DDBJ databases">
        <title>Oxalobacteraceae gen .nov., isolated from river sludge outside the plant.</title>
        <authorList>
            <person name="Zhao S.Y."/>
        </authorList>
    </citation>
    <scope>NUCLEOTIDE SEQUENCE [LARGE SCALE GENOMIC DNA]</scope>
    <source>
        <strain evidence="1 2">R-40</strain>
    </source>
</reference>
<accession>A0ABU1BQU7</accession>
<name>A0ABU1BQU7_9BURK</name>
<organism evidence="1 2">
    <name type="scientific">Keguizhuia sedimenti</name>
    <dbReference type="NCBI Taxonomy" id="3064264"/>
    <lineage>
        <taxon>Bacteria</taxon>
        <taxon>Pseudomonadati</taxon>
        <taxon>Pseudomonadota</taxon>
        <taxon>Betaproteobacteria</taxon>
        <taxon>Burkholderiales</taxon>
        <taxon>Oxalobacteraceae</taxon>
        <taxon>Keguizhuia</taxon>
    </lineage>
</organism>
<evidence type="ECO:0000313" key="2">
    <source>
        <dbReference type="Proteomes" id="UP001225596"/>
    </source>
</evidence>
<dbReference type="RefSeq" id="WP_338437332.1">
    <property type="nucleotide sequence ID" value="NZ_JAUYVH010000009.1"/>
</dbReference>
<dbReference type="EMBL" id="JAUYVH010000009">
    <property type="protein sequence ID" value="MDQ9171393.1"/>
    <property type="molecule type" value="Genomic_DNA"/>
</dbReference>
<evidence type="ECO:0000313" key="1">
    <source>
        <dbReference type="EMBL" id="MDQ9171393.1"/>
    </source>
</evidence>
<proteinExistence type="predicted"/>
<sequence>MDEFIFDENEPFQERPWIKWESTYEIEAWIDTYNRDMQKIIKDPRASGYGICFMLEEGGEIYLHTTPEGIVLIDVTPDAEWVSPLLAAVTQEEASASRIWTLPVEKLTQLILGLSSLIKSTRMVRNHEFRFKKTGSKILYRDR</sequence>
<dbReference type="Proteomes" id="UP001225596">
    <property type="component" value="Unassembled WGS sequence"/>
</dbReference>
<protein>
    <recommendedName>
        <fullName evidence="3">SCP2 domain-containing protein</fullName>
    </recommendedName>
</protein>
<comment type="caution">
    <text evidence="1">The sequence shown here is derived from an EMBL/GenBank/DDBJ whole genome shotgun (WGS) entry which is preliminary data.</text>
</comment>